<evidence type="ECO:0000256" key="1">
    <source>
        <dbReference type="SAM" id="MobiDB-lite"/>
    </source>
</evidence>
<gene>
    <name evidence="2" type="ORF">SlsnVgp089</name>
</gene>
<dbReference type="Pfam" id="PF07267">
    <property type="entry name" value="Nucleo_P87"/>
    <property type="match status" value="1"/>
</dbReference>
<evidence type="ECO:0000313" key="3">
    <source>
        <dbReference type="Proteomes" id="UP000232896"/>
    </source>
</evidence>
<organism evidence="2 3">
    <name type="scientific">Spodoptera littoralis nuclear polyhedrosis virus</name>
    <name type="common">SlNPV</name>
    <dbReference type="NCBI Taxonomy" id="10456"/>
    <lineage>
        <taxon>Viruses</taxon>
        <taxon>Viruses incertae sedis</taxon>
        <taxon>Naldaviricetes</taxon>
        <taxon>Lefavirales</taxon>
        <taxon>Baculoviridae</taxon>
        <taxon>Alphabaculovirus</taxon>
        <taxon>Alphabaculovirus splittoralis</taxon>
    </lineage>
</organism>
<keyword evidence="3" id="KW-1185">Reference proteome</keyword>
<feature type="region of interest" description="Disordered" evidence="1">
    <location>
        <begin position="301"/>
        <end position="363"/>
    </location>
</feature>
<dbReference type="EMBL" id="JX454574">
    <property type="protein sequence ID" value="AGE89944.1"/>
    <property type="molecule type" value="Genomic_DNA"/>
</dbReference>
<feature type="compositionally biased region" description="Acidic residues" evidence="1">
    <location>
        <begin position="120"/>
        <end position="135"/>
    </location>
</feature>
<protein>
    <submittedName>
        <fullName evidence="2">Capsid-associated protein VP80</fullName>
    </submittedName>
</protein>
<organismHost>
    <name type="scientific">Lepidoptera</name>
    <name type="common">moths &amp; butterflies</name>
    <dbReference type="NCBI Taxonomy" id="7088"/>
</organismHost>
<dbReference type="InterPro" id="IPR009893">
    <property type="entry name" value="Nucleo_P80/P87"/>
</dbReference>
<proteinExistence type="predicted"/>
<dbReference type="OrthoDB" id="8683at10239"/>
<reference evidence="2 3" key="1">
    <citation type="journal article" date="2013" name="Virus Res.">
        <title>Determination and analysis of the genome sequence of Spodoptera littoralis multiple nucleopolyhedrovirus.</title>
        <authorList>
            <person name="Breitenbach J.E."/>
            <person name="El-Sheikh el.-S.A."/>
            <person name="Harrison R.L."/>
            <person name="Rowley D.L."/>
            <person name="Sparks M.E."/>
            <person name="Gundersen-Rindal D.E."/>
            <person name="Popham H.J."/>
        </authorList>
    </citation>
    <scope>NUCLEOTIDE SEQUENCE [LARGE SCALE GENOMIC DNA]</scope>
    <source>
        <strain evidence="2">AN1956</strain>
    </source>
</reference>
<evidence type="ECO:0000313" key="2">
    <source>
        <dbReference type="EMBL" id="AGE89944.1"/>
    </source>
</evidence>
<name>M1J4C0_NPVSL</name>
<feature type="compositionally biased region" description="Polar residues" evidence="1">
    <location>
        <begin position="322"/>
        <end position="332"/>
    </location>
</feature>
<sequence>MDENELLMNASMLRYRTLDAKLKAISTMGSRSSGRFDADAASAQNRLDQVRPFLTRDVERCEREMDSINRYIDENLNPPSNVVYRSYVMPDEERNELSVPAPLPPPPPQSSTRKRTNSGDDYDDDDDDDDEDDYENINPATAPEYASWFVDLSNMIVILDNMVRNRIEPIEQNSQILNNLILLKQQREHVSTILPSIDVNVRNMIDNPPFEDFINIYRKYGIVNVSHEPLRDILNRIRSEGKEADQPPSVRMFIRTLTKNINNRVPIKVNRADVEQVTDPDVKTLLYAYRLQSMLRVVDVDVKKNQPAPPPKRRKRQRQNRTGTSTGGSDSFITDPDTVPSGGGGGVGGSDGGGPSIPPSEMIKSPSIKEILEELRSAPEAELAIAPYEEPFYEMSTPDDEDEYDDESRFADGDQDLDFRPIETQQFVSNYLLREGIGSRHPLITTMLDVLPHSGERLAICELKQHLDVRRYSSQFEWVQTLNLSPIDRNVHLYQLLEPLTYYATNETMSMAIGWFVVNAYRYFINAIDDFDHIRRVVISSGFRDADRVALFFVKYNYLFIYRQLLSDMTAISGDELVPDRYMNNRIVVLLKTYDIIVQKQYNAFDFSFQSPPQNSDRPVDRIVLLAVGQTAVAAVGGVTSTASEAVR</sequence>
<feature type="compositionally biased region" description="Gly residues" evidence="1">
    <location>
        <begin position="341"/>
        <end position="355"/>
    </location>
</feature>
<dbReference type="Proteomes" id="UP000232896">
    <property type="component" value="Segment"/>
</dbReference>
<accession>M1J4C0</accession>
<feature type="region of interest" description="Disordered" evidence="1">
    <location>
        <begin position="93"/>
        <end position="138"/>
    </location>
</feature>
<dbReference type="GO" id="GO:0019028">
    <property type="term" value="C:viral capsid"/>
    <property type="evidence" value="ECO:0007669"/>
    <property type="project" value="InterPro"/>
</dbReference>